<evidence type="ECO:0000313" key="1">
    <source>
        <dbReference type="EMBL" id="KAJ9057958.1"/>
    </source>
</evidence>
<proteinExistence type="predicted"/>
<accession>A0ACC2S6N1</accession>
<organism evidence="1 2">
    <name type="scientific">Entomophthora muscae</name>
    <dbReference type="NCBI Taxonomy" id="34485"/>
    <lineage>
        <taxon>Eukaryota</taxon>
        <taxon>Fungi</taxon>
        <taxon>Fungi incertae sedis</taxon>
        <taxon>Zoopagomycota</taxon>
        <taxon>Entomophthoromycotina</taxon>
        <taxon>Entomophthoromycetes</taxon>
        <taxon>Entomophthorales</taxon>
        <taxon>Entomophthoraceae</taxon>
        <taxon>Entomophthora</taxon>
    </lineage>
</organism>
<reference evidence="1" key="1">
    <citation type="submission" date="2022-04" db="EMBL/GenBank/DDBJ databases">
        <title>Genome of the entomopathogenic fungus Entomophthora muscae.</title>
        <authorList>
            <person name="Elya C."/>
            <person name="Lovett B.R."/>
            <person name="Lee E."/>
            <person name="Macias A.M."/>
            <person name="Hajek A.E."/>
            <person name="De Bivort B.L."/>
            <person name="Kasson M.T."/>
            <person name="De Fine Licht H.H."/>
            <person name="Stajich J.E."/>
        </authorList>
    </citation>
    <scope>NUCLEOTIDE SEQUENCE</scope>
    <source>
        <strain evidence="1">Berkeley</strain>
    </source>
</reference>
<protein>
    <submittedName>
        <fullName evidence="1">Uncharacterized protein</fullName>
    </submittedName>
</protein>
<keyword evidence="2" id="KW-1185">Reference proteome</keyword>
<dbReference type="Proteomes" id="UP001165960">
    <property type="component" value="Unassembled WGS sequence"/>
</dbReference>
<name>A0ACC2S6N1_9FUNG</name>
<sequence>MIWLTTPDLWVQLSSSAHHMGDNPSCLLHLFKYFPGQAQDLFFTGEHLVKSLTNNLDLSLANQNLKVPHDDNAPAPIITVEQPIHTPLLLPTLQVHAPERAPWLLGAILLMGLNFYFLQLSPLNNKDTFHLALLTLLEIKQGQCTIQGYIEYFLKLKKHTQLEDKMVTILFQKGVNPTLRDLLKHHPPTLSLEELLLLCK</sequence>
<evidence type="ECO:0000313" key="2">
    <source>
        <dbReference type="Proteomes" id="UP001165960"/>
    </source>
</evidence>
<dbReference type="EMBL" id="QTSX02005754">
    <property type="protein sequence ID" value="KAJ9057958.1"/>
    <property type="molecule type" value="Genomic_DNA"/>
</dbReference>
<comment type="caution">
    <text evidence="1">The sequence shown here is derived from an EMBL/GenBank/DDBJ whole genome shotgun (WGS) entry which is preliminary data.</text>
</comment>
<gene>
    <name evidence="1" type="ORF">DSO57_1017609</name>
</gene>